<name>E9H5T9_DAPPU</name>
<gene>
    <name evidence="17" type="ORF">DAPPUDRAFT_58353</name>
</gene>
<dbReference type="InterPro" id="IPR000719">
    <property type="entry name" value="Prot_kinase_dom"/>
</dbReference>
<dbReference type="STRING" id="6669.E9H5T9"/>
<dbReference type="GO" id="GO:0046872">
    <property type="term" value="F:metal ion binding"/>
    <property type="evidence" value="ECO:0007669"/>
    <property type="project" value="UniProtKB-KW"/>
</dbReference>
<feature type="site" description="Important for interaction with phosphotyrosine-binding proteins" evidence="13">
    <location>
        <position position="320"/>
    </location>
</feature>
<dbReference type="FunCoup" id="E9H5T9">
    <property type="interactions" value="4"/>
</dbReference>
<dbReference type="KEGG" id="dpx:DAPPUDRAFT_58353"/>
<dbReference type="InterPro" id="IPR017441">
    <property type="entry name" value="Protein_kinase_ATP_BS"/>
</dbReference>
<keyword evidence="4" id="KW-0808">Transferase</keyword>
<dbReference type="InterPro" id="IPR050122">
    <property type="entry name" value="RTK"/>
</dbReference>
<comment type="subcellular location">
    <subcellularLocation>
        <location evidence="1">Membrane</location>
        <topology evidence="1">Single-pass membrane protein</topology>
    </subcellularLocation>
</comment>
<sequence length="382" mass="43108">MEEQSELVPYDKRWEFPRYRIKLGIQLGVGCFGRVVKGEAVGIKGSGETVKTVAVKMVRSVTNVAALEALVSELKILIHLGSHMNVVNLLGACTKKISQGELLVIVEYCRYGNLRTYLMNHRDKSQSFWQYQQDPDVTLTRSISTRDLISWSYQIARGMDYLASKKVLHGDLAARNVLLADDGVAKVADFGMAKKMHFDIMTQHRSKIKTNAGLMPVKWMAIESLTDRVFSTQSDVWSYGVVLWELFTLGKVPYPGFGAGHQLIQAIQNGYRMEKPNKAPNLFGELMTNCWKTDPKERPAFSQLEETICGHMESTVNSNYLNLNALYVKFNEENDTATAKDLFGLAKLLTEKSQMNENKLQVNDNFRSPKNGNSYSPFPQRA</sequence>
<dbReference type="EC" id="2.7.10.1" evidence="2"/>
<keyword evidence="5 11" id="KW-0547">Nucleotide-binding</keyword>
<comment type="catalytic activity">
    <reaction evidence="9">
        <text>L-tyrosyl-[protein] + ATP = O-phospho-L-tyrosyl-[protein] + ADP + H(+)</text>
        <dbReference type="Rhea" id="RHEA:10596"/>
        <dbReference type="Rhea" id="RHEA-COMP:10136"/>
        <dbReference type="Rhea" id="RHEA-COMP:20101"/>
        <dbReference type="ChEBI" id="CHEBI:15378"/>
        <dbReference type="ChEBI" id="CHEBI:30616"/>
        <dbReference type="ChEBI" id="CHEBI:46858"/>
        <dbReference type="ChEBI" id="CHEBI:61978"/>
        <dbReference type="ChEBI" id="CHEBI:456216"/>
        <dbReference type="EC" id="2.7.10.1"/>
    </reaction>
</comment>
<evidence type="ECO:0000313" key="17">
    <source>
        <dbReference type="EMBL" id="EFX72926.1"/>
    </source>
</evidence>
<keyword evidence="7 11" id="KW-0067">ATP-binding</keyword>
<dbReference type="PANTHER" id="PTHR24416">
    <property type="entry name" value="TYROSINE-PROTEIN KINASE RECEPTOR"/>
    <property type="match status" value="1"/>
</dbReference>
<dbReference type="PROSITE" id="PS00107">
    <property type="entry name" value="PROTEIN_KINASE_ATP"/>
    <property type="match status" value="1"/>
</dbReference>
<evidence type="ECO:0000259" key="16">
    <source>
        <dbReference type="PROSITE" id="PS50011"/>
    </source>
</evidence>
<feature type="domain" description="Protein kinase" evidence="16">
    <location>
        <begin position="21"/>
        <end position="314"/>
    </location>
</feature>
<organism evidence="17 18">
    <name type="scientific">Daphnia pulex</name>
    <name type="common">Water flea</name>
    <dbReference type="NCBI Taxonomy" id="6669"/>
    <lineage>
        <taxon>Eukaryota</taxon>
        <taxon>Metazoa</taxon>
        <taxon>Ecdysozoa</taxon>
        <taxon>Arthropoda</taxon>
        <taxon>Crustacea</taxon>
        <taxon>Branchiopoda</taxon>
        <taxon>Diplostraca</taxon>
        <taxon>Cladocera</taxon>
        <taxon>Anomopoda</taxon>
        <taxon>Daphniidae</taxon>
        <taxon>Daphnia</taxon>
    </lineage>
</organism>
<dbReference type="PIRSF" id="PIRSF000615">
    <property type="entry name" value="TyrPK_CSF1-R"/>
    <property type="match status" value="1"/>
</dbReference>
<reference evidence="17 18" key="1">
    <citation type="journal article" date="2011" name="Science">
        <title>The ecoresponsive genome of Daphnia pulex.</title>
        <authorList>
            <person name="Colbourne J.K."/>
            <person name="Pfrender M.E."/>
            <person name="Gilbert D."/>
            <person name="Thomas W.K."/>
            <person name="Tucker A."/>
            <person name="Oakley T.H."/>
            <person name="Tokishita S."/>
            <person name="Aerts A."/>
            <person name="Arnold G.J."/>
            <person name="Basu M.K."/>
            <person name="Bauer D.J."/>
            <person name="Caceres C.E."/>
            <person name="Carmel L."/>
            <person name="Casola C."/>
            <person name="Choi J.H."/>
            <person name="Detter J.C."/>
            <person name="Dong Q."/>
            <person name="Dusheyko S."/>
            <person name="Eads B.D."/>
            <person name="Frohlich T."/>
            <person name="Geiler-Samerotte K.A."/>
            <person name="Gerlach D."/>
            <person name="Hatcher P."/>
            <person name="Jogdeo S."/>
            <person name="Krijgsveld J."/>
            <person name="Kriventseva E.V."/>
            <person name="Kultz D."/>
            <person name="Laforsch C."/>
            <person name="Lindquist E."/>
            <person name="Lopez J."/>
            <person name="Manak J.R."/>
            <person name="Muller J."/>
            <person name="Pangilinan J."/>
            <person name="Patwardhan R.P."/>
            <person name="Pitluck S."/>
            <person name="Pritham E.J."/>
            <person name="Rechtsteiner A."/>
            <person name="Rho M."/>
            <person name="Rogozin I.B."/>
            <person name="Sakarya O."/>
            <person name="Salamov A."/>
            <person name="Schaack S."/>
            <person name="Shapiro H."/>
            <person name="Shiga Y."/>
            <person name="Skalitzky C."/>
            <person name="Smith Z."/>
            <person name="Souvorov A."/>
            <person name="Sung W."/>
            <person name="Tang Z."/>
            <person name="Tsuchiya D."/>
            <person name="Tu H."/>
            <person name="Vos H."/>
            <person name="Wang M."/>
            <person name="Wolf Y.I."/>
            <person name="Yamagata H."/>
            <person name="Yamada T."/>
            <person name="Ye Y."/>
            <person name="Shaw J.R."/>
            <person name="Andrews J."/>
            <person name="Crease T.J."/>
            <person name="Tang H."/>
            <person name="Lucas S.M."/>
            <person name="Robertson H.M."/>
            <person name="Bork P."/>
            <person name="Koonin E.V."/>
            <person name="Zdobnov E.M."/>
            <person name="Grigoriev I.V."/>
            <person name="Lynch M."/>
            <person name="Boore J.L."/>
        </authorList>
    </citation>
    <scope>NUCLEOTIDE SEQUENCE [LARGE SCALE GENOMIC DNA]</scope>
</reference>
<dbReference type="InParanoid" id="E9H5T9"/>
<evidence type="ECO:0000256" key="12">
    <source>
        <dbReference type="PIRSR" id="PIRSR000615-3"/>
    </source>
</evidence>
<evidence type="ECO:0000256" key="14">
    <source>
        <dbReference type="PROSITE-ProRule" id="PRU10141"/>
    </source>
</evidence>
<keyword evidence="6" id="KW-0418">Kinase</keyword>
<keyword evidence="12" id="KW-0460">Magnesium</keyword>
<feature type="binding site" evidence="12">
    <location>
        <position position="189"/>
    </location>
    <ligand>
        <name>Mg(2+)</name>
        <dbReference type="ChEBI" id="CHEBI:18420"/>
    </ligand>
</feature>
<dbReference type="OMA" id="EETICGH"/>
<dbReference type="Pfam" id="PF07714">
    <property type="entry name" value="PK_Tyr_Ser-Thr"/>
    <property type="match status" value="1"/>
</dbReference>
<dbReference type="OrthoDB" id="6346222at2759"/>
<evidence type="ECO:0000256" key="1">
    <source>
        <dbReference type="ARBA" id="ARBA00004167"/>
    </source>
</evidence>
<dbReference type="InterPro" id="IPR001824">
    <property type="entry name" value="Tyr_kinase_rcpt_3_CS"/>
</dbReference>
<feature type="binding site" evidence="11">
    <location>
        <position position="175"/>
    </location>
    <ligand>
        <name>ATP</name>
        <dbReference type="ChEBI" id="CHEBI:30616"/>
    </ligand>
</feature>
<evidence type="ECO:0000256" key="6">
    <source>
        <dbReference type="ARBA" id="ARBA00022777"/>
    </source>
</evidence>
<dbReference type="PROSITE" id="PS00109">
    <property type="entry name" value="PROTEIN_KINASE_TYR"/>
    <property type="match status" value="1"/>
</dbReference>
<evidence type="ECO:0000256" key="7">
    <source>
        <dbReference type="ARBA" id="ARBA00022840"/>
    </source>
</evidence>
<dbReference type="Gene3D" id="1.10.510.10">
    <property type="entry name" value="Transferase(Phosphotransferase) domain 1"/>
    <property type="match status" value="1"/>
</dbReference>
<evidence type="ECO:0000256" key="11">
    <source>
        <dbReference type="PIRSR" id="PIRSR000615-2"/>
    </source>
</evidence>
<dbReference type="PRINTS" id="PR00109">
    <property type="entry name" value="TYRKINASE"/>
</dbReference>
<dbReference type="GO" id="GO:0004714">
    <property type="term" value="F:transmembrane receptor protein tyrosine kinase activity"/>
    <property type="evidence" value="ECO:0000318"/>
    <property type="project" value="GO_Central"/>
</dbReference>
<feature type="region of interest" description="Disordered" evidence="15">
    <location>
        <begin position="359"/>
        <end position="382"/>
    </location>
</feature>
<evidence type="ECO:0000256" key="10">
    <source>
        <dbReference type="PIRSR" id="PIRSR000615-1"/>
    </source>
</evidence>
<dbReference type="FunFam" id="3.30.200.20:FF:000776">
    <property type="entry name" value="Flk-1 receptor"/>
    <property type="match status" value="1"/>
</dbReference>
<dbReference type="Gene3D" id="3.30.200.20">
    <property type="entry name" value="Phosphorylase Kinase, domain 1"/>
    <property type="match status" value="1"/>
</dbReference>
<dbReference type="eggNOG" id="KOG0200">
    <property type="taxonomic scope" value="Eukaryota"/>
</dbReference>
<dbReference type="AlphaFoldDB" id="E9H5T9"/>
<dbReference type="EMBL" id="GL732594">
    <property type="protein sequence ID" value="EFX72926.1"/>
    <property type="molecule type" value="Genomic_DNA"/>
</dbReference>
<protein>
    <recommendedName>
        <fullName evidence="2">receptor protein-tyrosine kinase</fullName>
        <ecNumber evidence="2">2.7.10.1</ecNumber>
    </recommendedName>
</protein>
<evidence type="ECO:0000256" key="5">
    <source>
        <dbReference type="ARBA" id="ARBA00022741"/>
    </source>
</evidence>
<accession>E9H5T9</accession>
<evidence type="ECO:0000256" key="9">
    <source>
        <dbReference type="ARBA" id="ARBA00051243"/>
    </source>
</evidence>
<dbReference type="GO" id="GO:0007169">
    <property type="term" value="P:cell surface receptor protein tyrosine kinase signaling pathway"/>
    <property type="evidence" value="ECO:0000318"/>
    <property type="project" value="GO_Central"/>
</dbReference>
<dbReference type="GO" id="GO:0005886">
    <property type="term" value="C:plasma membrane"/>
    <property type="evidence" value="ECO:0000318"/>
    <property type="project" value="GO_Central"/>
</dbReference>
<feature type="binding site" evidence="11">
    <location>
        <begin position="28"/>
        <end position="35"/>
    </location>
    <ligand>
        <name>ATP</name>
        <dbReference type="ChEBI" id="CHEBI:30616"/>
    </ligand>
</feature>
<dbReference type="InterPro" id="IPR008266">
    <property type="entry name" value="Tyr_kinase_AS"/>
</dbReference>
<keyword evidence="8" id="KW-0829">Tyrosine-protein kinase</keyword>
<dbReference type="PANTHER" id="PTHR24416:SF600">
    <property type="entry name" value="PDGF- AND VEGF-RECEPTOR RELATED, ISOFORM J"/>
    <property type="match status" value="1"/>
</dbReference>
<dbReference type="GO" id="GO:0043410">
    <property type="term" value="P:positive regulation of MAPK cascade"/>
    <property type="evidence" value="ECO:0000318"/>
    <property type="project" value="GO_Central"/>
</dbReference>
<feature type="active site" description="Proton acceptor" evidence="10">
    <location>
        <position position="171"/>
    </location>
</feature>
<feature type="binding site" evidence="11 14">
    <location>
        <position position="56"/>
    </location>
    <ligand>
        <name>ATP</name>
        <dbReference type="ChEBI" id="CHEBI:30616"/>
    </ligand>
</feature>
<dbReference type="GO" id="GO:0043235">
    <property type="term" value="C:receptor complex"/>
    <property type="evidence" value="ECO:0000318"/>
    <property type="project" value="GO_Central"/>
</dbReference>
<dbReference type="FunFam" id="1.10.510.10:FF:000373">
    <property type="entry name" value="Receptor protein-tyrosine kinase"/>
    <property type="match status" value="1"/>
</dbReference>
<proteinExistence type="predicted"/>
<dbReference type="SUPFAM" id="SSF56112">
    <property type="entry name" value="Protein kinase-like (PK-like)"/>
    <property type="match status" value="1"/>
</dbReference>
<dbReference type="GO" id="GO:0005524">
    <property type="term" value="F:ATP binding"/>
    <property type="evidence" value="ECO:0007669"/>
    <property type="project" value="UniProtKB-UniRule"/>
</dbReference>
<evidence type="ECO:0000313" key="18">
    <source>
        <dbReference type="Proteomes" id="UP000000305"/>
    </source>
</evidence>
<evidence type="ECO:0000256" key="8">
    <source>
        <dbReference type="ARBA" id="ARBA00023137"/>
    </source>
</evidence>
<dbReference type="PhylomeDB" id="E9H5T9"/>
<feature type="binding site" evidence="12">
    <location>
        <position position="176"/>
    </location>
    <ligand>
        <name>Mg(2+)</name>
        <dbReference type="ChEBI" id="CHEBI:18420"/>
    </ligand>
</feature>
<evidence type="ECO:0000256" key="15">
    <source>
        <dbReference type="SAM" id="MobiDB-lite"/>
    </source>
</evidence>
<keyword evidence="3" id="KW-0597">Phosphoprotein</keyword>
<evidence type="ECO:0000256" key="2">
    <source>
        <dbReference type="ARBA" id="ARBA00011902"/>
    </source>
</evidence>
<keyword evidence="12" id="KW-0479">Metal-binding</keyword>
<dbReference type="InterPro" id="IPR001245">
    <property type="entry name" value="Ser-Thr/Tyr_kinase_cat_dom"/>
</dbReference>
<evidence type="ECO:0000256" key="4">
    <source>
        <dbReference type="ARBA" id="ARBA00022679"/>
    </source>
</evidence>
<evidence type="ECO:0000256" key="3">
    <source>
        <dbReference type="ARBA" id="ARBA00022553"/>
    </source>
</evidence>
<dbReference type="InterPro" id="IPR011009">
    <property type="entry name" value="Kinase-like_dom_sf"/>
</dbReference>
<keyword evidence="18" id="KW-1185">Reference proteome</keyword>
<dbReference type="PROSITE" id="PS00240">
    <property type="entry name" value="RECEPTOR_TYR_KIN_III"/>
    <property type="match status" value="1"/>
</dbReference>
<evidence type="ECO:0000256" key="13">
    <source>
        <dbReference type="PIRSR" id="PIRSR000615-4"/>
    </source>
</evidence>
<dbReference type="HOGENOM" id="CLU_000288_7_40_1"/>
<dbReference type="Proteomes" id="UP000000305">
    <property type="component" value="Unassembled WGS sequence"/>
</dbReference>
<dbReference type="PROSITE" id="PS50011">
    <property type="entry name" value="PROTEIN_KINASE_DOM"/>
    <property type="match status" value="1"/>
</dbReference>